<dbReference type="AlphaFoldDB" id="C1N867"/>
<dbReference type="InterPro" id="IPR038492">
    <property type="entry name" value="GBBH-like_N_sf"/>
</dbReference>
<proteinExistence type="predicted"/>
<evidence type="ECO:0000259" key="3">
    <source>
        <dbReference type="Pfam" id="PF06155"/>
    </source>
</evidence>
<reference evidence="4 5" key="1">
    <citation type="journal article" date="2009" name="Science">
        <title>Green evolution and dynamic adaptations revealed by genomes of the marine picoeukaryotes Micromonas.</title>
        <authorList>
            <person name="Worden A.Z."/>
            <person name="Lee J.H."/>
            <person name="Mock T."/>
            <person name="Rouze P."/>
            <person name="Simmons M.P."/>
            <person name="Aerts A.L."/>
            <person name="Allen A.E."/>
            <person name="Cuvelier M.L."/>
            <person name="Derelle E."/>
            <person name="Everett M.V."/>
            <person name="Foulon E."/>
            <person name="Grimwood J."/>
            <person name="Gundlach H."/>
            <person name="Henrissat B."/>
            <person name="Napoli C."/>
            <person name="McDonald S.M."/>
            <person name="Parker M.S."/>
            <person name="Rombauts S."/>
            <person name="Salamov A."/>
            <person name="Von Dassow P."/>
            <person name="Badger J.H."/>
            <person name="Coutinho P.M."/>
            <person name="Demir E."/>
            <person name="Dubchak I."/>
            <person name="Gentemann C."/>
            <person name="Eikrem W."/>
            <person name="Gready J.E."/>
            <person name="John U."/>
            <person name="Lanier W."/>
            <person name="Lindquist E.A."/>
            <person name="Lucas S."/>
            <person name="Mayer K.F."/>
            <person name="Moreau H."/>
            <person name="Not F."/>
            <person name="Otillar R."/>
            <person name="Panaud O."/>
            <person name="Pangilinan J."/>
            <person name="Paulsen I."/>
            <person name="Piegu B."/>
            <person name="Poliakov A."/>
            <person name="Robbens S."/>
            <person name="Schmutz J."/>
            <person name="Toulza E."/>
            <person name="Wyss T."/>
            <person name="Zelensky A."/>
            <person name="Zhou K."/>
            <person name="Armbrust E.V."/>
            <person name="Bhattacharya D."/>
            <person name="Goodenough U.W."/>
            <person name="Van de Peer Y."/>
            <person name="Grigoriev I.V."/>
        </authorList>
    </citation>
    <scope>NUCLEOTIDE SEQUENCE [LARGE SCALE GENOMIC DNA]</scope>
    <source>
        <strain evidence="4 5">CCMP1545</strain>
    </source>
</reference>
<dbReference type="Proteomes" id="UP000001876">
    <property type="component" value="Unassembled WGS sequence"/>
</dbReference>
<dbReference type="GO" id="GO:0046872">
    <property type="term" value="F:metal ion binding"/>
    <property type="evidence" value="ECO:0007669"/>
    <property type="project" value="UniProtKB-KW"/>
</dbReference>
<dbReference type="KEGG" id="mpp:MICPUCDRAFT_53970"/>
<dbReference type="RefSeq" id="XP_003064215.1">
    <property type="nucleotide sequence ID" value="XM_003064169.1"/>
</dbReference>
<dbReference type="EMBL" id="GG663750">
    <property type="protein sequence ID" value="EEH51837.1"/>
    <property type="molecule type" value="Genomic_DNA"/>
</dbReference>
<dbReference type="Gene3D" id="3.30.2020.30">
    <property type="match status" value="1"/>
</dbReference>
<protein>
    <submittedName>
        <fullName evidence="4">Predicted protein</fullName>
    </submittedName>
</protein>
<evidence type="ECO:0000256" key="2">
    <source>
        <dbReference type="ARBA" id="ARBA00023004"/>
    </source>
</evidence>
<keyword evidence="1" id="KW-0479">Metal-binding</keyword>
<keyword evidence="2" id="KW-0408">Iron</keyword>
<dbReference type="OrthoDB" id="10437981at2759"/>
<gene>
    <name evidence="4" type="ORF">MICPUCDRAFT_53970</name>
</gene>
<feature type="domain" description="Gamma-butyrobetaine hydroxylase-like N-terminal" evidence="3">
    <location>
        <begin position="16"/>
        <end position="80"/>
    </location>
</feature>
<sequence>METHGVKALRVQLADEGGLPFYVRASDVRKSDKSAAAPGEARKAEFLADGVTPIPDDIAPSETNVVGNYAVQISWPDGFSQVATFAQIAALERLEVKGAGKRAEETAAAARS</sequence>
<evidence type="ECO:0000313" key="5">
    <source>
        <dbReference type="Proteomes" id="UP000001876"/>
    </source>
</evidence>
<keyword evidence="5" id="KW-1185">Reference proteome</keyword>
<evidence type="ECO:0000256" key="1">
    <source>
        <dbReference type="ARBA" id="ARBA00022723"/>
    </source>
</evidence>
<name>C1N867_MICPC</name>
<dbReference type="InterPro" id="IPR010376">
    <property type="entry name" value="GBBH-like_N"/>
</dbReference>
<accession>C1N867</accession>
<organism evidence="5">
    <name type="scientific">Micromonas pusilla (strain CCMP1545)</name>
    <name type="common">Picoplanktonic green alga</name>
    <dbReference type="NCBI Taxonomy" id="564608"/>
    <lineage>
        <taxon>Eukaryota</taxon>
        <taxon>Viridiplantae</taxon>
        <taxon>Chlorophyta</taxon>
        <taxon>Mamiellophyceae</taxon>
        <taxon>Mamiellales</taxon>
        <taxon>Mamiellaceae</taxon>
        <taxon>Micromonas</taxon>
    </lineage>
</organism>
<dbReference type="Pfam" id="PF06155">
    <property type="entry name" value="GBBH-like_N"/>
    <property type="match status" value="1"/>
</dbReference>
<dbReference type="STRING" id="564608.C1N867"/>
<evidence type="ECO:0000313" key="4">
    <source>
        <dbReference type="EMBL" id="EEH51837.1"/>
    </source>
</evidence>
<dbReference type="eggNOG" id="KOG3022">
    <property type="taxonomic scope" value="Eukaryota"/>
</dbReference>
<dbReference type="GeneID" id="9689656"/>